<name>A0A2P2Q584_RHIMU</name>
<dbReference type="EMBL" id="GGEC01081639">
    <property type="protein sequence ID" value="MBX62123.1"/>
    <property type="molecule type" value="Transcribed_RNA"/>
</dbReference>
<reference evidence="1" key="1">
    <citation type="submission" date="2018-02" db="EMBL/GenBank/DDBJ databases">
        <title>Rhizophora mucronata_Transcriptome.</title>
        <authorList>
            <person name="Meera S.P."/>
            <person name="Sreeshan A."/>
            <person name="Augustine A."/>
        </authorList>
    </citation>
    <scope>NUCLEOTIDE SEQUENCE</scope>
    <source>
        <tissue evidence="1">Leaf</tissue>
    </source>
</reference>
<protein>
    <submittedName>
        <fullName evidence="1">Uncharacterized protein</fullName>
    </submittedName>
</protein>
<accession>A0A2P2Q584</accession>
<proteinExistence type="predicted"/>
<organism evidence="1">
    <name type="scientific">Rhizophora mucronata</name>
    <name type="common">Asiatic mangrove</name>
    <dbReference type="NCBI Taxonomy" id="61149"/>
    <lineage>
        <taxon>Eukaryota</taxon>
        <taxon>Viridiplantae</taxon>
        <taxon>Streptophyta</taxon>
        <taxon>Embryophyta</taxon>
        <taxon>Tracheophyta</taxon>
        <taxon>Spermatophyta</taxon>
        <taxon>Magnoliopsida</taxon>
        <taxon>eudicotyledons</taxon>
        <taxon>Gunneridae</taxon>
        <taxon>Pentapetalae</taxon>
        <taxon>rosids</taxon>
        <taxon>fabids</taxon>
        <taxon>Malpighiales</taxon>
        <taxon>Rhizophoraceae</taxon>
        <taxon>Rhizophora</taxon>
    </lineage>
</organism>
<sequence length="55" mass="6592">MHQLKFSKDTRCNTCLVTIRSNKCHKRVVKRRNSFLLNHGEIKQIPQQSTKFTYK</sequence>
<dbReference type="AlphaFoldDB" id="A0A2P2Q584"/>
<evidence type="ECO:0000313" key="1">
    <source>
        <dbReference type="EMBL" id="MBX62123.1"/>
    </source>
</evidence>